<evidence type="ECO:0000256" key="1">
    <source>
        <dbReference type="SAM" id="Coils"/>
    </source>
</evidence>
<dbReference type="Proteomes" id="UP000031271">
    <property type="component" value="Chromosome"/>
</dbReference>
<dbReference type="EMBL" id="FNHO01000017">
    <property type="protein sequence ID" value="SDM98088.1"/>
    <property type="molecule type" value="Genomic_DNA"/>
</dbReference>
<dbReference type="RefSeq" id="WP_043222698.1">
    <property type="nucleotide sequence ID" value="NZ_CP007511.1"/>
</dbReference>
<dbReference type="PANTHER" id="PTHR36698">
    <property type="entry name" value="BLL5892 PROTEIN"/>
    <property type="match status" value="1"/>
</dbReference>
<keyword evidence="2" id="KW-0472">Membrane</keyword>
<evidence type="ECO:0000313" key="5">
    <source>
        <dbReference type="EMBL" id="SDM98088.1"/>
    </source>
</evidence>
<feature type="coiled-coil region" evidence="1">
    <location>
        <begin position="244"/>
        <end position="296"/>
    </location>
</feature>
<gene>
    <name evidence="4" type="ORF">CL52_20140</name>
    <name evidence="5" type="ORF">SAMN05660875_11715</name>
</gene>
<dbReference type="Pfam" id="PF02470">
    <property type="entry name" value="MlaD"/>
    <property type="match status" value="1"/>
</dbReference>
<evidence type="ECO:0000313" key="7">
    <source>
        <dbReference type="Proteomes" id="UP000182276"/>
    </source>
</evidence>
<protein>
    <submittedName>
        <fullName evidence="4">ABC transporter permease</fullName>
    </submittedName>
    <submittedName>
        <fullName evidence="5">Phospholipid/cholesterol/gamma-HCH transport system substrate-binding protein</fullName>
    </submittedName>
</protein>
<proteinExistence type="predicted"/>
<evidence type="ECO:0000256" key="2">
    <source>
        <dbReference type="SAM" id="Phobius"/>
    </source>
</evidence>
<dbReference type="PANTHER" id="PTHR36698:SF2">
    <property type="entry name" value="MCE_MLAD DOMAIN-CONTAINING PROTEIN"/>
    <property type="match status" value="1"/>
</dbReference>
<accession>A0A8D3Y4L7</accession>
<name>A0A8D3Y4L7_9GAMM</name>
<evidence type="ECO:0000313" key="6">
    <source>
        <dbReference type="Proteomes" id="UP000031271"/>
    </source>
</evidence>
<dbReference type="Proteomes" id="UP000182276">
    <property type="component" value="Unassembled WGS sequence"/>
</dbReference>
<dbReference type="AlphaFoldDB" id="A0A8D3Y4L7"/>
<keyword evidence="2" id="KW-0812">Transmembrane</keyword>
<keyword evidence="1" id="KW-0175">Coiled coil</keyword>
<dbReference type="KEGG" id="pbm:CL52_20140"/>
<keyword evidence="2" id="KW-1133">Transmembrane helix</keyword>
<dbReference type="GeneID" id="77262189"/>
<reference evidence="4 6" key="3">
    <citation type="journal article" name="Genome Announc.">
        <title>Complete Genome Sequence of Pseudomonas balearica DSM 6083T.</title>
        <authorList>
            <person name="Bennasar-Figueras A."/>
            <person name="Salva-Serra F."/>
            <person name="Jaen-Luchoro D."/>
            <person name="Segui C."/>
            <person name="Aliaga F."/>
            <person name="Busquets A."/>
            <person name="Gomila M."/>
            <person name="Moore E.R."/>
            <person name="Lalucat J."/>
        </authorList>
    </citation>
    <scope>NUCLEOTIDE SEQUENCE [LARGE SCALE GENOMIC DNA]</scope>
    <source>
        <strain evidence="6">DSM 6083</strain>
        <strain evidence="4">DSM6083</strain>
    </source>
</reference>
<dbReference type="Gene3D" id="1.10.287.950">
    <property type="entry name" value="Methyl-accepting chemotaxis protein"/>
    <property type="match status" value="1"/>
</dbReference>
<organism evidence="4 6">
    <name type="scientific">Stutzerimonas balearica DSM 6083</name>
    <dbReference type="NCBI Taxonomy" id="1123016"/>
    <lineage>
        <taxon>Bacteria</taxon>
        <taxon>Pseudomonadati</taxon>
        <taxon>Pseudomonadota</taxon>
        <taxon>Gammaproteobacteria</taxon>
        <taxon>Pseudomonadales</taxon>
        <taxon>Pseudomonadaceae</taxon>
        <taxon>Stutzerimonas</taxon>
    </lineage>
</organism>
<reference evidence="5 7" key="2">
    <citation type="submission" date="2016-10" db="EMBL/GenBank/DDBJ databases">
        <authorList>
            <person name="Varghese N."/>
            <person name="Submissions S."/>
        </authorList>
    </citation>
    <scope>NUCLEOTIDE SEQUENCE [LARGE SCALE GENOMIC DNA]</scope>
    <source>
        <strain evidence="5 7">DSM 6083</strain>
    </source>
</reference>
<evidence type="ECO:0000259" key="3">
    <source>
        <dbReference type="Pfam" id="PF02470"/>
    </source>
</evidence>
<evidence type="ECO:0000313" key="4">
    <source>
        <dbReference type="EMBL" id="AJE17244.1"/>
    </source>
</evidence>
<reference evidence="6" key="1">
    <citation type="submission" date="2014-03" db="EMBL/GenBank/DDBJ databases">
        <title>Complete genome of Pseudomonas balearica DSM 6083T, a sewage water isolate from an enrichment with 2-methylnaphthalene.</title>
        <authorList>
            <person name="Salva-Serra F."/>
            <person name="Jaen-Luchoro D."/>
            <person name="Busquets A."/>
            <person name="Pena A."/>
            <person name="Gomila M."/>
            <person name="Bosch R."/>
            <person name="Nogales B."/>
            <person name="Garcia-Valdes E."/>
            <person name="Lalucat J."/>
            <person name="Bennasar A."/>
        </authorList>
    </citation>
    <scope>NUCLEOTIDE SEQUENCE [LARGE SCALE GENOMIC DNA]</scope>
    <source>
        <strain evidence="6">DSM 6083</strain>
    </source>
</reference>
<feature type="domain" description="Mce/MlaD" evidence="3">
    <location>
        <begin position="39"/>
        <end position="115"/>
    </location>
</feature>
<dbReference type="InterPro" id="IPR003399">
    <property type="entry name" value="Mce/MlaD"/>
</dbReference>
<sequence length="312" mass="33851">METRAHHVLIGLFTVLVVGGALLFALWLGKSSIDREYEYYEVGFNRAVSGLSTGSSVEYSGIKVGDVERLWLEPDDPRKVRARIRVYAGTPIRQDTRARLALANITGAMVIQLHGGSPESPLLVGKRSDPPLIIADPSPLSALLENGEDLMSNVNSLLMNANALFSEENAGRIGRTLEHLEQATSVLAEQRSDLSAALGQLSQITEQTNTALGEITRLTRSANGLLDEEGRALLVSAAQSMQALERSTERLDSLLSDNQGALNNGLQGFNDLGPAINELRATLGSLRRVTQHLEDNPSGFLLGREKLEEFEP</sequence>
<feature type="transmembrane region" description="Helical" evidence="2">
    <location>
        <begin position="6"/>
        <end position="28"/>
    </location>
</feature>
<dbReference type="SUPFAM" id="SSF58104">
    <property type="entry name" value="Methyl-accepting chemotaxis protein (MCP) signaling domain"/>
    <property type="match status" value="1"/>
</dbReference>
<dbReference type="EMBL" id="CP007511">
    <property type="protein sequence ID" value="AJE17244.1"/>
    <property type="molecule type" value="Genomic_DNA"/>
</dbReference>
<keyword evidence="7" id="KW-1185">Reference proteome</keyword>